<proteinExistence type="predicted"/>
<keyword evidence="2" id="KW-1133">Transmembrane helix</keyword>
<gene>
    <name evidence="3" type="ORF">EKO27_g8451</name>
</gene>
<evidence type="ECO:0000256" key="1">
    <source>
        <dbReference type="SAM" id="MobiDB-lite"/>
    </source>
</evidence>
<organism evidence="3 4">
    <name type="scientific">Xylaria grammica</name>
    <dbReference type="NCBI Taxonomy" id="363999"/>
    <lineage>
        <taxon>Eukaryota</taxon>
        <taxon>Fungi</taxon>
        <taxon>Dikarya</taxon>
        <taxon>Ascomycota</taxon>
        <taxon>Pezizomycotina</taxon>
        <taxon>Sordariomycetes</taxon>
        <taxon>Xylariomycetidae</taxon>
        <taxon>Xylariales</taxon>
        <taxon>Xylariaceae</taxon>
        <taxon>Xylaria</taxon>
    </lineage>
</organism>
<sequence length="312" mass="34456">MAPAPRRAMVYCADAEEWDHANATDYPLVIHARVFNMTSDHKVNAFETDISSELSASEKGLRVIDNSVAGLSNDSFLWRDLPSPLPFLPTATYELQVLRQYQGDDVSDLVVAFSPPFSISPGDEDKGDNSGWQTSINGTTSDPAGSANSSYSDSHPDSSAAIAASLVVPLIVGISLFVFLCMERRRKRVLEERRKERDALVIDYVSCDAVDDLSLLLKRLGRGHRELSTRLDAILELRGNGPVAIGSYTTRGLSSIRAEEQHMRTKASRPRPTMDRRFQYFNHALAPNCTLSRDSNYVVGRPKSINDAVYGS</sequence>
<feature type="compositionally biased region" description="Polar residues" evidence="1">
    <location>
        <begin position="130"/>
        <end position="143"/>
    </location>
</feature>
<name>A0A439CXA6_9PEZI</name>
<accession>A0A439CXA6</accession>
<evidence type="ECO:0000313" key="3">
    <source>
        <dbReference type="EMBL" id="RWA06651.1"/>
    </source>
</evidence>
<feature type="region of interest" description="Disordered" evidence="1">
    <location>
        <begin position="120"/>
        <end position="153"/>
    </location>
</feature>
<keyword evidence="4" id="KW-1185">Reference proteome</keyword>
<keyword evidence="2" id="KW-0812">Transmembrane</keyword>
<comment type="caution">
    <text evidence="3">The sequence shown here is derived from an EMBL/GenBank/DDBJ whole genome shotgun (WGS) entry which is preliminary data.</text>
</comment>
<feature type="transmembrane region" description="Helical" evidence="2">
    <location>
        <begin position="160"/>
        <end position="182"/>
    </location>
</feature>
<evidence type="ECO:0000313" key="4">
    <source>
        <dbReference type="Proteomes" id="UP000286045"/>
    </source>
</evidence>
<protein>
    <submittedName>
        <fullName evidence="3">Uncharacterized protein</fullName>
    </submittedName>
</protein>
<dbReference type="EMBL" id="RYZI01000319">
    <property type="protein sequence ID" value="RWA06651.1"/>
    <property type="molecule type" value="Genomic_DNA"/>
</dbReference>
<evidence type="ECO:0000256" key="2">
    <source>
        <dbReference type="SAM" id="Phobius"/>
    </source>
</evidence>
<reference evidence="3 4" key="1">
    <citation type="submission" date="2018-12" db="EMBL/GenBank/DDBJ databases">
        <title>Draft genome sequence of Xylaria grammica IHI A82.</title>
        <authorList>
            <person name="Buettner E."/>
            <person name="Kellner H."/>
        </authorList>
    </citation>
    <scope>NUCLEOTIDE SEQUENCE [LARGE SCALE GENOMIC DNA]</scope>
    <source>
        <strain evidence="3 4">IHI A82</strain>
    </source>
</reference>
<dbReference type="AlphaFoldDB" id="A0A439CXA6"/>
<keyword evidence="2" id="KW-0472">Membrane</keyword>
<dbReference type="Proteomes" id="UP000286045">
    <property type="component" value="Unassembled WGS sequence"/>
</dbReference>